<dbReference type="AlphaFoldDB" id="A0A5M9ZPQ9"/>
<dbReference type="InterPro" id="IPR009057">
    <property type="entry name" value="Homeodomain-like_sf"/>
</dbReference>
<protein>
    <submittedName>
        <fullName evidence="5">TetR/AcrR family transcriptional regulator</fullName>
    </submittedName>
</protein>
<proteinExistence type="predicted"/>
<evidence type="ECO:0000313" key="6">
    <source>
        <dbReference type="Proteomes" id="UP000410049"/>
    </source>
</evidence>
<dbReference type="GO" id="GO:0003677">
    <property type="term" value="F:DNA binding"/>
    <property type="evidence" value="ECO:0007669"/>
    <property type="project" value="UniProtKB-UniRule"/>
</dbReference>
<sequence>MMLGYTPSACAEQEHDIRRNDMGRPKADEQGAPEKMQQTFWRLMEVKSYDQITVSDITRESGLNRSAFYYHYTSIPELADDAIDALYAKSNVATFIVHLIRQPDDMDAISDYGKRLADPEYLDCIHKLMLIAGPHGSAGLVRQLKNFVIDIWLSSIGVKPESLSPVQRITAEFAANGVLGMLSSVQGMLESKTFDPDWLSQSPVPRTVSQLVHSLREK</sequence>
<gene>
    <name evidence="5" type="ORF">EMO91_00165</name>
</gene>
<accession>A0A5M9ZPQ9</accession>
<name>A0A5M9ZPQ9_9BIFI</name>
<feature type="domain" description="HTH tetR-type" evidence="4">
    <location>
        <begin position="30"/>
        <end position="90"/>
    </location>
</feature>
<evidence type="ECO:0000256" key="2">
    <source>
        <dbReference type="PROSITE-ProRule" id="PRU00335"/>
    </source>
</evidence>
<feature type="region of interest" description="Disordered" evidence="3">
    <location>
        <begin position="13"/>
        <end position="34"/>
    </location>
</feature>
<feature type="DNA-binding region" description="H-T-H motif" evidence="2">
    <location>
        <begin position="53"/>
        <end position="72"/>
    </location>
</feature>
<evidence type="ECO:0000313" key="5">
    <source>
        <dbReference type="EMBL" id="KAA8829475.1"/>
    </source>
</evidence>
<evidence type="ECO:0000256" key="1">
    <source>
        <dbReference type="ARBA" id="ARBA00023125"/>
    </source>
</evidence>
<evidence type="ECO:0000259" key="4">
    <source>
        <dbReference type="PROSITE" id="PS50977"/>
    </source>
</evidence>
<dbReference type="PROSITE" id="PS50977">
    <property type="entry name" value="HTH_TETR_2"/>
    <property type="match status" value="1"/>
</dbReference>
<dbReference type="SUPFAM" id="SSF46689">
    <property type="entry name" value="Homeodomain-like"/>
    <property type="match status" value="1"/>
</dbReference>
<dbReference type="InterPro" id="IPR001647">
    <property type="entry name" value="HTH_TetR"/>
</dbReference>
<dbReference type="Gene3D" id="1.10.357.10">
    <property type="entry name" value="Tetracycline Repressor, domain 2"/>
    <property type="match status" value="1"/>
</dbReference>
<dbReference type="Proteomes" id="UP000410049">
    <property type="component" value="Unassembled WGS sequence"/>
</dbReference>
<evidence type="ECO:0000256" key="3">
    <source>
        <dbReference type="SAM" id="MobiDB-lite"/>
    </source>
</evidence>
<dbReference type="Pfam" id="PF00440">
    <property type="entry name" value="TetR_N"/>
    <property type="match status" value="1"/>
</dbReference>
<dbReference type="EMBL" id="RZUH01000001">
    <property type="protein sequence ID" value="KAA8829475.1"/>
    <property type="molecule type" value="Genomic_DNA"/>
</dbReference>
<reference evidence="5 6" key="1">
    <citation type="journal article" date="2019" name="Syst. Appl. Microbiol.">
        <title>Characterization of Bifidobacterium species in feaces of the Egyptian fruit bat: Description of B. vespertilionis sp. nov. and B. rousetti sp. nov.</title>
        <authorList>
            <person name="Modesto M."/>
            <person name="Satti M."/>
            <person name="Watanabe K."/>
            <person name="Puglisi E."/>
            <person name="Morelli L."/>
            <person name="Huang C.-H."/>
            <person name="Liou J.-S."/>
            <person name="Miyashita M."/>
            <person name="Tamura T."/>
            <person name="Saito S."/>
            <person name="Mori K."/>
            <person name="Huang L."/>
            <person name="Sciavilla P."/>
            <person name="Sandri C."/>
            <person name="Spiezio C."/>
            <person name="Vitali F."/>
            <person name="Cavalieri D."/>
            <person name="Perpetuini G."/>
            <person name="Tofalo R."/>
            <person name="Bonetti A."/>
            <person name="Arita M."/>
            <person name="Mattarelli P."/>
        </authorList>
    </citation>
    <scope>NUCLEOTIDE SEQUENCE [LARGE SCALE GENOMIC DNA]</scope>
    <source>
        <strain evidence="5 6">RST17</strain>
    </source>
</reference>
<feature type="compositionally biased region" description="Basic and acidic residues" evidence="3">
    <location>
        <begin position="13"/>
        <end position="29"/>
    </location>
</feature>
<keyword evidence="1 2" id="KW-0238">DNA-binding</keyword>
<comment type="caution">
    <text evidence="5">The sequence shown here is derived from an EMBL/GenBank/DDBJ whole genome shotgun (WGS) entry which is preliminary data.</text>
</comment>
<organism evidence="5 6">
    <name type="scientific">Bifidobacterium myosotis</name>
    <dbReference type="NCBI Taxonomy" id="1630166"/>
    <lineage>
        <taxon>Bacteria</taxon>
        <taxon>Bacillati</taxon>
        <taxon>Actinomycetota</taxon>
        <taxon>Actinomycetes</taxon>
        <taxon>Bifidobacteriales</taxon>
        <taxon>Bifidobacteriaceae</taxon>
        <taxon>Bifidobacterium</taxon>
    </lineage>
</organism>